<dbReference type="AlphaFoldDB" id="A0A0D1YH95"/>
<dbReference type="RefSeq" id="XP_016210071.1">
    <property type="nucleotide sequence ID" value="XM_016362106.1"/>
</dbReference>
<protein>
    <submittedName>
        <fullName evidence="2">Uncharacterized protein</fullName>
    </submittedName>
</protein>
<feature type="region of interest" description="Disordered" evidence="1">
    <location>
        <begin position="127"/>
        <end position="344"/>
    </location>
</feature>
<feature type="compositionally biased region" description="Polar residues" evidence="1">
    <location>
        <begin position="284"/>
        <end position="320"/>
    </location>
</feature>
<proteinExistence type="predicted"/>
<accession>A0A0D1YH95</accession>
<dbReference type="OrthoDB" id="5409998at2759"/>
<dbReference type="EMBL" id="KN847566">
    <property type="protein sequence ID" value="KIW00202.1"/>
    <property type="molecule type" value="Genomic_DNA"/>
</dbReference>
<organism evidence="2 3">
    <name type="scientific">Verruconis gallopava</name>
    <dbReference type="NCBI Taxonomy" id="253628"/>
    <lineage>
        <taxon>Eukaryota</taxon>
        <taxon>Fungi</taxon>
        <taxon>Dikarya</taxon>
        <taxon>Ascomycota</taxon>
        <taxon>Pezizomycotina</taxon>
        <taxon>Dothideomycetes</taxon>
        <taxon>Pleosporomycetidae</taxon>
        <taxon>Venturiales</taxon>
        <taxon>Sympoventuriaceae</taxon>
        <taxon>Verruconis</taxon>
    </lineage>
</organism>
<keyword evidence="3" id="KW-1185">Reference proteome</keyword>
<feature type="compositionally biased region" description="Gly residues" evidence="1">
    <location>
        <begin position="361"/>
        <end position="371"/>
    </location>
</feature>
<gene>
    <name evidence="2" type="ORF">PV09_08242</name>
</gene>
<dbReference type="InParanoid" id="A0A0D1YH95"/>
<feature type="compositionally biased region" description="Low complexity" evidence="1">
    <location>
        <begin position="256"/>
        <end position="277"/>
    </location>
</feature>
<sequence length="381" mass="40911">MAQKSEQRPETTPMESLQGSMNLILTVIGRSLAQPNQLRDPQQRFKLQTLFPSVNFRFHEGLDRIEEEIQSAQWILKRELALHRVKEGVRASRELKMEMEAKNVKKEDSEDVDMQDIKEERAPVAVMAPQHQIKREEAPPTQTAPTVPAMIAPPITSAAPSSECAEQAPTTAVSGATEQENLGLPTSATDEPDFSDIFGDADMGDDEGTNPGDNNFRDLGERSADVSSLLPGLESYANMAGTDSAMSDVSMPPPTTTAKTTASGQEYSTAPATSAESASKHENPTAQMQNTEAKETPATTSTTIAQPQQQSGPNDNTDTQPDFGDIDFGSFDTGGDDAGGGGLQDVDNTFNDLLNMDDYGFGGSGDTGTGGQDLNDWMNTL</sequence>
<dbReference type="VEuPathDB" id="FungiDB:PV09_08242"/>
<feature type="region of interest" description="Disordered" evidence="1">
    <location>
        <begin position="361"/>
        <end position="381"/>
    </location>
</feature>
<feature type="compositionally biased region" description="Low complexity" evidence="1">
    <location>
        <begin position="322"/>
        <end position="333"/>
    </location>
</feature>
<name>A0A0D1YH95_9PEZI</name>
<feature type="compositionally biased region" description="Basic and acidic residues" evidence="1">
    <location>
        <begin position="215"/>
        <end position="224"/>
    </location>
</feature>
<evidence type="ECO:0000313" key="2">
    <source>
        <dbReference type="EMBL" id="KIW00202.1"/>
    </source>
</evidence>
<evidence type="ECO:0000313" key="3">
    <source>
        <dbReference type="Proteomes" id="UP000053259"/>
    </source>
</evidence>
<dbReference type="Proteomes" id="UP000053259">
    <property type="component" value="Unassembled WGS sequence"/>
</dbReference>
<reference evidence="2 3" key="1">
    <citation type="submission" date="2015-01" db="EMBL/GenBank/DDBJ databases">
        <title>The Genome Sequence of Ochroconis gallopava CBS43764.</title>
        <authorList>
            <consortium name="The Broad Institute Genomics Platform"/>
            <person name="Cuomo C."/>
            <person name="de Hoog S."/>
            <person name="Gorbushina A."/>
            <person name="Stielow B."/>
            <person name="Teixiera M."/>
            <person name="Abouelleil A."/>
            <person name="Chapman S.B."/>
            <person name="Priest M."/>
            <person name="Young S.K."/>
            <person name="Wortman J."/>
            <person name="Nusbaum C."/>
            <person name="Birren B."/>
        </authorList>
    </citation>
    <scope>NUCLEOTIDE SEQUENCE [LARGE SCALE GENOMIC DNA]</scope>
    <source>
        <strain evidence="2 3">CBS 43764</strain>
    </source>
</reference>
<feature type="compositionally biased region" description="Low complexity" evidence="1">
    <location>
        <begin position="139"/>
        <end position="149"/>
    </location>
</feature>
<dbReference type="STRING" id="253628.A0A0D1YH95"/>
<feature type="compositionally biased region" description="Polar residues" evidence="1">
    <location>
        <begin position="168"/>
        <end position="189"/>
    </location>
</feature>
<dbReference type="HOGENOM" id="CLU_726046_0_0_1"/>
<evidence type="ECO:0000256" key="1">
    <source>
        <dbReference type="SAM" id="MobiDB-lite"/>
    </source>
</evidence>
<dbReference type="GeneID" id="27316215"/>